<dbReference type="InterPro" id="IPR010359">
    <property type="entry name" value="IrrE_HExxH"/>
</dbReference>
<proteinExistence type="predicted"/>
<keyword evidence="3" id="KW-1185">Reference proteome</keyword>
<dbReference type="InterPro" id="IPR052345">
    <property type="entry name" value="Rad_response_metalloprotease"/>
</dbReference>
<reference evidence="2 3" key="1">
    <citation type="submission" date="2019-02" db="EMBL/GenBank/DDBJ databases">
        <title>Isolation and identification of novel species under the genus Muribaculum.</title>
        <authorList>
            <person name="Miyake S."/>
            <person name="Ding Y."/>
            <person name="Low A."/>
            <person name="Soh M."/>
            <person name="Seedorf H."/>
        </authorList>
    </citation>
    <scope>NUCLEOTIDE SEQUENCE [LARGE SCALE GENOMIC DNA]</scope>
    <source>
        <strain evidence="2 3">TLL-A4</strain>
    </source>
</reference>
<evidence type="ECO:0000259" key="1">
    <source>
        <dbReference type="Pfam" id="PF06114"/>
    </source>
</evidence>
<dbReference type="Gene3D" id="1.10.10.2910">
    <property type="match status" value="1"/>
</dbReference>
<dbReference type="AlphaFoldDB" id="A0A4P7VIW8"/>
<sequence length="237" mass="27151">MKASLLNLVESQVSKFRQMTGLSDSEAVNLKSLLFKLNVLTIYRPLSDDFSGMSLKSDDRRFMLVNSNHPRCRQHFTIAHELYHLYIDPNPMPHNCMAEGKKNDVEQCADAFALMFLMPADGVRQMIPDNELMAGRVSLASVLRIGHYFSVSYSAVLNRLYDLKLIDRNERDAFRKYPVKKTAREYGYDTALYEPGNENLVIGDFGEKARRLFDGDKISEGHYMELLHKIGINDSED</sequence>
<organism evidence="2 3">
    <name type="scientific">Muribaculum gordoncarteri</name>
    <dbReference type="NCBI Taxonomy" id="2530390"/>
    <lineage>
        <taxon>Bacteria</taxon>
        <taxon>Pseudomonadati</taxon>
        <taxon>Bacteroidota</taxon>
        <taxon>Bacteroidia</taxon>
        <taxon>Bacteroidales</taxon>
        <taxon>Muribaculaceae</taxon>
        <taxon>Muribaculum</taxon>
    </lineage>
</organism>
<evidence type="ECO:0000313" key="2">
    <source>
        <dbReference type="EMBL" id="QCD35752.1"/>
    </source>
</evidence>
<gene>
    <name evidence="2" type="ORF">E7746_07550</name>
</gene>
<dbReference type="RefSeq" id="WP_136410384.1">
    <property type="nucleotide sequence ID" value="NZ_CANQMU010000024.1"/>
</dbReference>
<protein>
    <submittedName>
        <fullName evidence="2">ImmA/IrrE family metallo-endopeptidase</fullName>
    </submittedName>
</protein>
<dbReference type="Proteomes" id="UP000297031">
    <property type="component" value="Chromosome"/>
</dbReference>
<dbReference type="KEGG" id="mgod:E7746_07550"/>
<evidence type="ECO:0000313" key="3">
    <source>
        <dbReference type="Proteomes" id="UP000297031"/>
    </source>
</evidence>
<dbReference type="PANTHER" id="PTHR43236:SF2">
    <property type="entry name" value="BLL0069 PROTEIN"/>
    <property type="match status" value="1"/>
</dbReference>
<dbReference type="PANTHER" id="PTHR43236">
    <property type="entry name" value="ANTITOXIN HIGA1"/>
    <property type="match status" value="1"/>
</dbReference>
<dbReference type="OrthoDB" id="9794834at2"/>
<feature type="domain" description="IrrE N-terminal-like" evidence="1">
    <location>
        <begin position="37"/>
        <end position="160"/>
    </location>
</feature>
<name>A0A4P7VIW8_9BACT</name>
<dbReference type="EMBL" id="CP039393">
    <property type="protein sequence ID" value="QCD35752.1"/>
    <property type="molecule type" value="Genomic_DNA"/>
</dbReference>
<accession>A0A4P7VIW8</accession>
<dbReference type="Pfam" id="PF06114">
    <property type="entry name" value="Peptidase_M78"/>
    <property type="match status" value="1"/>
</dbReference>